<protein>
    <submittedName>
        <fullName evidence="3">Uncharacterized protein</fullName>
    </submittedName>
</protein>
<evidence type="ECO:0000256" key="1">
    <source>
        <dbReference type="SAM" id="Coils"/>
    </source>
</evidence>
<keyword evidence="1" id="KW-0175">Coiled coil</keyword>
<reference evidence="3" key="1">
    <citation type="submission" date="2021-09" db="EMBL/GenBank/DDBJ databases">
        <authorList>
            <consortium name="AG Swart"/>
            <person name="Singh M."/>
            <person name="Singh A."/>
            <person name="Seah K."/>
            <person name="Emmerich C."/>
        </authorList>
    </citation>
    <scope>NUCLEOTIDE SEQUENCE</scope>
    <source>
        <strain evidence="3">ATCC30299</strain>
    </source>
</reference>
<dbReference type="AlphaFoldDB" id="A0AAU9KDE9"/>
<evidence type="ECO:0000313" key="4">
    <source>
        <dbReference type="Proteomes" id="UP001162131"/>
    </source>
</evidence>
<dbReference type="Proteomes" id="UP001162131">
    <property type="component" value="Unassembled WGS sequence"/>
</dbReference>
<organism evidence="3 4">
    <name type="scientific">Blepharisma stoltei</name>
    <dbReference type="NCBI Taxonomy" id="1481888"/>
    <lineage>
        <taxon>Eukaryota</taxon>
        <taxon>Sar</taxon>
        <taxon>Alveolata</taxon>
        <taxon>Ciliophora</taxon>
        <taxon>Postciliodesmatophora</taxon>
        <taxon>Heterotrichea</taxon>
        <taxon>Heterotrichida</taxon>
        <taxon>Blepharismidae</taxon>
        <taxon>Blepharisma</taxon>
    </lineage>
</organism>
<dbReference type="EMBL" id="CAJZBQ010000063">
    <property type="protein sequence ID" value="CAG9336058.1"/>
    <property type="molecule type" value="Genomic_DNA"/>
</dbReference>
<evidence type="ECO:0000313" key="3">
    <source>
        <dbReference type="EMBL" id="CAG9336058.1"/>
    </source>
</evidence>
<feature type="coiled-coil region" evidence="1">
    <location>
        <begin position="228"/>
        <end position="285"/>
    </location>
</feature>
<proteinExistence type="predicted"/>
<keyword evidence="4" id="KW-1185">Reference proteome</keyword>
<gene>
    <name evidence="3" type="ORF">BSTOLATCC_MIC65365</name>
</gene>
<comment type="caution">
    <text evidence="3">The sequence shown here is derived from an EMBL/GenBank/DDBJ whole genome shotgun (WGS) entry which is preliminary data.</text>
</comment>
<sequence length="478" mass="56698">MATEYIQGLISNANFSSEIIDTIKDSMEGFMGSFTDQINANPKLLSDIRQRFKAKQPKPPVEEPPHKPPVIDKATRDLQLLEHQLKIDVNKEFTKKLKEERLERERRIKEREEKQTKKLLDEIEEKNKEREDYYLQQELEKQKRIEELKQRAEERKKDIETRKEIGQKEYQKVVSNKPLFKQMEDKFNQQVLMPELEKKKAELAKKRMLFQPINPQEIYEHSKKINEIRKEQEQRRQKELVQRSLEEQVNFLSPNLQSHFTEAIMEEERRKREEAEKVKEDVINRKLKMMQYADLVKEMFQPSVDKSKQTELEERIEKIKTKPRKMVNKTSVKSWSGRESGNENEETGSEGAISKPKKWKRKPLDLPPGKPPKKEFIKIDYLAEMRKEKDGKDPLPSRAVNLNWEHELEDENLTPEEKANRIRHKAELMEKKARIQEFNIGKMNIQNHQGIEATEQVNDMIIGSIKAKLALLQQVTGK</sequence>
<name>A0AAU9KDE9_9CILI</name>
<evidence type="ECO:0000256" key="2">
    <source>
        <dbReference type="SAM" id="MobiDB-lite"/>
    </source>
</evidence>
<feature type="coiled-coil region" evidence="1">
    <location>
        <begin position="94"/>
        <end position="169"/>
    </location>
</feature>
<accession>A0AAU9KDE9</accession>
<feature type="region of interest" description="Disordered" evidence="2">
    <location>
        <begin position="325"/>
        <end position="372"/>
    </location>
</feature>